<dbReference type="OrthoDB" id="438553at2759"/>
<comment type="caution">
    <text evidence="2">The sequence shown here is derived from an EMBL/GenBank/DDBJ whole genome shotgun (WGS) entry which is preliminary data.</text>
</comment>
<protein>
    <submittedName>
        <fullName evidence="2">Uncharacterized protein</fullName>
    </submittedName>
</protein>
<organism evidence="2 3">
    <name type="scientific">Mycoemilia scoparia</name>
    <dbReference type="NCBI Taxonomy" id="417184"/>
    <lineage>
        <taxon>Eukaryota</taxon>
        <taxon>Fungi</taxon>
        <taxon>Fungi incertae sedis</taxon>
        <taxon>Zoopagomycota</taxon>
        <taxon>Kickxellomycotina</taxon>
        <taxon>Kickxellomycetes</taxon>
        <taxon>Kickxellales</taxon>
        <taxon>Kickxellaceae</taxon>
        <taxon>Mycoemilia</taxon>
    </lineage>
</organism>
<feature type="region of interest" description="Disordered" evidence="1">
    <location>
        <begin position="110"/>
        <end position="157"/>
    </location>
</feature>
<keyword evidence="3" id="KW-1185">Reference proteome</keyword>
<dbReference type="AlphaFoldDB" id="A0A9W7ZTH3"/>
<evidence type="ECO:0000256" key="1">
    <source>
        <dbReference type="SAM" id="MobiDB-lite"/>
    </source>
</evidence>
<dbReference type="Gene3D" id="4.10.1000.40">
    <property type="match status" value="1"/>
</dbReference>
<reference evidence="2" key="1">
    <citation type="submission" date="2022-07" db="EMBL/GenBank/DDBJ databases">
        <title>Phylogenomic reconstructions and comparative analyses of Kickxellomycotina fungi.</title>
        <authorList>
            <person name="Reynolds N.K."/>
            <person name="Stajich J.E."/>
            <person name="Barry K."/>
            <person name="Grigoriev I.V."/>
            <person name="Crous P."/>
            <person name="Smith M.E."/>
        </authorList>
    </citation>
    <scope>NUCLEOTIDE SEQUENCE</scope>
    <source>
        <strain evidence="2">NBRC 100468</strain>
    </source>
</reference>
<gene>
    <name evidence="2" type="ORF">H4219_005712</name>
</gene>
<accession>A0A9W7ZTH3</accession>
<feature type="compositionally biased region" description="Basic and acidic residues" evidence="1">
    <location>
        <begin position="295"/>
        <end position="307"/>
    </location>
</feature>
<feature type="compositionally biased region" description="Polar residues" evidence="1">
    <location>
        <begin position="280"/>
        <end position="294"/>
    </location>
</feature>
<feature type="region of interest" description="Disordered" evidence="1">
    <location>
        <begin position="246"/>
        <end position="333"/>
    </location>
</feature>
<name>A0A9W7ZTH3_9FUNG</name>
<proteinExistence type="predicted"/>
<evidence type="ECO:0000313" key="3">
    <source>
        <dbReference type="Proteomes" id="UP001150538"/>
    </source>
</evidence>
<dbReference type="Proteomes" id="UP001150538">
    <property type="component" value="Unassembled WGS sequence"/>
</dbReference>
<feature type="region of interest" description="Disordered" evidence="1">
    <location>
        <begin position="485"/>
        <end position="516"/>
    </location>
</feature>
<feature type="compositionally biased region" description="Polar residues" evidence="1">
    <location>
        <begin position="127"/>
        <end position="154"/>
    </location>
</feature>
<sequence>MAGLLLTVSAITAIYTVLKRCWETRLFISDDDGGESLIESEAQRQPLLRPYPDLQVPGQAAVTSSVRRVSSPTSITRRLYGSPNNGGYQIITIMTNNEFFSQTHFDDSNIQHLPTSPITPPSPYSSMQQSNSGSIFTDYSKTSSTHSLTQTSEPQEQHMVVDIIPSVSQQSYTSFDEGVLEPQSSCQQDVNVDAVIATTTQEILESTTGAPDFEDQNDADDNCWDAGQESEVQELDTLKSKIKDVQEKGQYELSPSSSDDSIVDEPCDAETMGSPEQEDGSSVTQTSYSTNPANHKTEIVKNSKNDEGYVSQEDPGCNDNQDPSSNDKDTEHVTDNTTLCEFPEEPFKDSDSKIPQISFRSILTTVEKAVAAVSPKSSYGHDSAKAILSSDQWFRETTVTIITKEEKEAAYPQNNSNGISDSDHMEVVQDFEKKIDIVELGQSGSKATAIGMPYLREEDDGNNKEVTNSGARVVEVVVSSNIQKGHTEKANSAQKRHLGCHNSRRQQQPQHSKHNSRCFKWPRCTNAKCSFHHPKEICKFYPFCRFVDSPVRGGGGGAMLSPTHHNSKNDGSGRKFKSRKCIRCIKLHPEDLQPLQQAISQTGSRKFKLRDLRKNIPIDSGNISEVKKYFDTIVLDAARRSDWNQFVDENMVFDKHLLMVNLNQTNNGTTDAFVDVGSGQFHGKIQYPNFGQSHHHHHQQQQQQFIPTSTTQMLHYNHHHNQIQSIQLQQQHPQHIPHYF</sequence>
<evidence type="ECO:0000313" key="2">
    <source>
        <dbReference type="EMBL" id="KAJ1912144.1"/>
    </source>
</evidence>
<dbReference type="EMBL" id="JANBPU010000374">
    <property type="protein sequence ID" value="KAJ1912144.1"/>
    <property type="molecule type" value="Genomic_DNA"/>
</dbReference>
<feature type="compositionally biased region" description="Basic residues" evidence="1">
    <location>
        <begin position="494"/>
        <end position="504"/>
    </location>
</feature>